<dbReference type="Proteomes" id="UP000184035">
    <property type="component" value="Unassembled WGS sequence"/>
</dbReference>
<evidence type="ECO:0008006" key="3">
    <source>
        <dbReference type="Google" id="ProtNLM"/>
    </source>
</evidence>
<protein>
    <recommendedName>
        <fullName evidence="3">Phage protein</fullName>
    </recommendedName>
</protein>
<organism evidence="1 2">
    <name type="scientific">Clostridium fallax</name>
    <dbReference type="NCBI Taxonomy" id="1533"/>
    <lineage>
        <taxon>Bacteria</taxon>
        <taxon>Bacillati</taxon>
        <taxon>Bacillota</taxon>
        <taxon>Clostridia</taxon>
        <taxon>Eubacteriales</taxon>
        <taxon>Clostridiaceae</taxon>
        <taxon>Clostridium</taxon>
    </lineage>
</organism>
<reference evidence="1 2" key="1">
    <citation type="submission" date="2016-11" db="EMBL/GenBank/DDBJ databases">
        <authorList>
            <person name="Jaros S."/>
            <person name="Januszkiewicz K."/>
            <person name="Wedrychowicz H."/>
        </authorList>
    </citation>
    <scope>NUCLEOTIDE SEQUENCE [LARGE SCALE GENOMIC DNA]</scope>
    <source>
        <strain evidence="1 2">DSM 2631</strain>
    </source>
</reference>
<dbReference type="EMBL" id="FQVM01000006">
    <property type="protein sequence ID" value="SHE62118.1"/>
    <property type="molecule type" value="Genomic_DNA"/>
</dbReference>
<sequence length="124" mass="13960">MLNKALKQAKKVVESLYDCKCIITGGKEKIKDPVTKETKLVSKMKYENKPCKVSKQTLSKNSQSDTINQVAYELKLFLGPELTINQGDTITVLNKFGEKELYKAGEGFKYNTHQEIILSKEGKA</sequence>
<dbReference type="OrthoDB" id="2942871at2"/>
<dbReference type="AlphaFoldDB" id="A0A1M4UZP7"/>
<gene>
    <name evidence="1" type="ORF">SAMN05443638_10673</name>
</gene>
<keyword evidence="2" id="KW-1185">Reference proteome</keyword>
<proteinExistence type="predicted"/>
<name>A0A1M4UZP7_9CLOT</name>
<dbReference type="STRING" id="1533.SAMN05443638_10673"/>
<evidence type="ECO:0000313" key="2">
    <source>
        <dbReference type="Proteomes" id="UP000184035"/>
    </source>
</evidence>
<dbReference type="RefSeq" id="WP_072894011.1">
    <property type="nucleotide sequence ID" value="NZ_FQVM01000006.1"/>
</dbReference>
<evidence type="ECO:0000313" key="1">
    <source>
        <dbReference type="EMBL" id="SHE62118.1"/>
    </source>
</evidence>
<accession>A0A1M4UZP7</accession>